<dbReference type="InterPro" id="IPR029060">
    <property type="entry name" value="PIN-like_dom_sf"/>
</dbReference>
<dbReference type="RefSeq" id="WP_251947605.1">
    <property type="nucleotide sequence ID" value="NZ_CP080572.1"/>
</dbReference>
<sequence>MDKIAVVVGSNVIFAALVREQGLNRYVVAIFPEIFPFFYPSGLREEIIKHIREITAKTSLSAKEIMIALKAILEPMTPISLDKLKKHISQAQRYTNDKDDAVFVACALAIRESYEHVILLTWNLKDYQNKELEKNRIYTVTPEEFLRTLRLKYQREEKINEISSRNTIAKLYKILISVSLEDQN</sequence>
<dbReference type="Proteomes" id="UP001056425">
    <property type="component" value="Chromosome"/>
</dbReference>
<accession>A0A9E7M8L0</accession>
<name>A0A9E7M8L0_9EURY</name>
<evidence type="ECO:0000313" key="3">
    <source>
        <dbReference type="Proteomes" id="UP001056425"/>
    </source>
</evidence>
<dbReference type="SUPFAM" id="SSF88723">
    <property type="entry name" value="PIN domain-like"/>
    <property type="match status" value="1"/>
</dbReference>
<feature type="domain" description="PIN" evidence="1">
    <location>
        <begin position="7"/>
        <end position="110"/>
    </location>
</feature>
<gene>
    <name evidence="2" type="ORF">K1720_06030</name>
</gene>
<reference evidence="2 3" key="1">
    <citation type="submission" date="2021-08" db="EMBL/GenBank/DDBJ databases">
        <title>Thermococcus onnuriiensis IOH2.</title>
        <authorList>
            <person name="Park Y.-J."/>
        </authorList>
    </citation>
    <scope>NUCLEOTIDE SEQUENCE [LARGE SCALE GENOMIC DNA]</scope>
    <source>
        <strain evidence="2 3">IOH2</strain>
    </source>
</reference>
<organism evidence="2 3">
    <name type="scientific">Thermococcus argininiproducens</name>
    <dbReference type="NCBI Taxonomy" id="2866384"/>
    <lineage>
        <taxon>Archaea</taxon>
        <taxon>Methanobacteriati</taxon>
        <taxon>Methanobacteriota</taxon>
        <taxon>Thermococci</taxon>
        <taxon>Thermococcales</taxon>
        <taxon>Thermococcaceae</taxon>
        <taxon>Thermococcus</taxon>
    </lineage>
</organism>
<evidence type="ECO:0000259" key="1">
    <source>
        <dbReference type="Pfam" id="PF10130"/>
    </source>
</evidence>
<dbReference type="Pfam" id="PF10130">
    <property type="entry name" value="PIN_2"/>
    <property type="match status" value="1"/>
</dbReference>
<dbReference type="EMBL" id="CP080572">
    <property type="protein sequence ID" value="USG99105.1"/>
    <property type="molecule type" value="Genomic_DNA"/>
</dbReference>
<proteinExistence type="predicted"/>
<dbReference type="GeneID" id="72777887"/>
<dbReference type="InterPro" id="IPR002716">
    <property type="entry name" value="PIN_dom"/>
</dbReference>
<evidence type="ECO:0000313" key="2">
    <source>
        <dbReference type="EMBL" id="USG99105.1"/>
    </source>
</evidence>
<dbReference type="KEGG" id="thei:K1720_06030"/>
<dbReference type="AlphaFoldDB" id="A0A9E7M8L0"/>
<protein>
    <recommendedName>
        <fullName evidence="1">PIN domain-containing protein</fullName>
    </recommendedName>
</protein>
<keyword evidence="3" id="KW-1185">Reference proteome</keyword>